<dbReference type="Proteomes" id="UP001597557">
    <property type="component" value="Unassembled WGS sequence"/>
</dbReference>
<organism evidence="1 2">
    <name type="scientific">Mucilaginibacter ximonensis</name>
    <dbReference type="NCBI Taxonomy" id="538021"/>
    <lineage>
        <taxon>Bacteria</taxon>
        <taxon>Pseudomonadati</taxon>
        <taxon>Bacteroidota</taxon>
        <taxon>Sphingobacteriia</taxon>
        <taxon>Sphingobacteriales</taxon>
        <taxon>Sphingobacteriaceae</taxon>
        <taxon>Mucilaginibacter</taxon>
    </lineage>
</organism>
<dbReference type="InterPro" id="IPR008947">
    <property type="entry name" value="PLipase_C/P1_nuclease_dom_sf"/>
</dbReference>
<dbReference type="SUPFAM" id="SSF48537">
    <property type="entry name" value="Phospholipase C/P1 nuclease"/>
    <property type="match status" value="1"/>
</dbReference>
<dbReference type="Gene3D" id="1.10.575.10">
    <property type="entry name" value="P1 Nuclease"/>
    <property type="match status" value="1"/>
</dbReference>
<accession>A0ABW5YEU9</accession>
<comment type="caution">
    <text evidence="1">The sequence shown here is derived from an EMBL/GenBank/DDBJ whole genome shotgun (WGS) entry which is preliminary data.</text>
</comment>
<name>A0ABW5YEU9_9SPHI</name>
<reference evidence="2" key="1">
    <citation type="journal article" date="2019" name="Int. J. Syst. Evol. Microbiol.">
        <title>The Global Catalogue of Microorganisms (GCM) 10K type strain sequencing project: providing services to taxonomists for standard genome sequencing and annotation.</title>
        <authorList>
            <consortium name="The Broad Institute Genomics Platform"/>
            <consortium name="The Broad Institute Genome Sequencing Center for Infectious Disease"/>
            <person name="Wu L."/>
            <person name="Ma J."/>
        </authorList>
    </citation>
    <scope>NUCLEOTIDE SEQUENCE [LARGE SCALE GENOMIC DNA]</scope>
    <source>
        <strain evidence="2">KCTC 22437</strain>
    </source>
</reference>
<keyword evidence="2" id="KW-1185">Reference proteome</keyword>
<dbReference type="EMBL" id="JBHUPD010000003">
    <property type="protein sequence ID" value="MFD2873805.1"/>
    <property type="molecule type" value="Genomic_DNA"/>
</dbReference>
<gene>
    <name evidence="1" type="ORF">ACFS5N_15070</name>
</gene>
<proteinExistence type="predicted"/>
<sequence>MQMVKRRLILWLLFSALTVLCSSWGFFAHYRINRLAVFTLPKAMSGFYKANIAFITAHAIAADKRRYVDSAEAPHHYLNADHYGKNPFRLIPERWNDAVVKYSEDTLNKYGTVPWTIQYNYYKLVNAFKSHDTTAILTASANLGHYVADAHVPLHLTQNYDGQLSGQTGLHAFWESRIPELFAANYNVYAGKARYIENPLKEAFRICRTSFAEVDSVLRIEKALSKIYPANKKFEIAMRGKREVKEYSVAYSSDYQRLLHGMVQRRMRSAILEVGSFWFSAWVDAGQPDLNKLIKKPLPAKDLYKIRKEELIFKTGKIAPVDIN</sequence>
<evidence type="ECO:0000313" key="1">
    <source>
        <dbReference type="EMBL" id="MFD2873805.1"/>
    </source>
</evidence>
<evidence type="ECO:0000313" key="2">
    <source>
        <dbReference type="Proteomes" id="UP001597557"/>
    </source>
</evidence>
<dbReference type="CDD" id="cd10981">
    <property type="entry name" value="ZnPC_S1P1"/>
    <property type="match status" value="1"/>
</dbReference>
<protein>
    <submittedName>
        <fullName evidence="1">Zinc dependent phospholipase C family protein</fullName>
    </submittedName>
</protein>